<dbReference type="InterPro" id="IPR050187">
    <property type="entry name" value="Lipid_Phosphate_FormReg"/>
</dbReference>
<keyword evidence="10" id="KW-1208">Phospholipid metabolism</keyword>
<keyword evidence="9" id="KW-0594">Phospholipid biosynthesis</keyword>
<dbReference type="Gene3D" id="3.40.50.10330">
    <property type="entry name" value="Probable inorganic polyphosphate/atp-NAD kinase, domain 1"/>
    <property type="match status" value="1"/>
</dbReference>
<dbReference type="InterPro" id="IPR017438">
    <property type="entry name" value="ATP-NAD_kinase_N"/>
</dbReference>
<dbReference type="SMART" id="SM00046">
    <property type="entry name" value="DAGKc"/>
    <property type="match status" value="1"/>
</dbReference>
<gene>
    <name evidence="12" type="ORF">SAMN05421852_10619</name>
</gene>
<dbReference type="PROSITE" id="PS50146">
    <property type="entry name" value="DAGK"/>
    <property type="match status" value="1"/>
</dbReference>
<evidence type="ECO:0000256" key="6">
    <source>
        <dbReference type="ARBA" id="ARBA00022777"/>
    </source>
</evidence>
<comment type="similarity">
    <text evidence="2">Belongs to the diacylglycerol/lipid kinase family.</text>
</comment>
<evidence type="ECO:0000256" key="2">
    <source>
        <dbReference type="ARBA" id="ARBA00005983"/>
    </source>
</evidence>
<keyword evidence="8" id="KW-0443">Lipid metabolism</keyword>
<protein>
    <submittedName>
        <fullName evidence="12">Lipid kinase, YegS/Rv2252/BmrU family</fullName>
    </submittedName>
</protein>
<evidence type="ECO:0000256" key="9">
    <source>
        <dbReference type="ARBA" id="ARBA00023209"/>
    </source>
</evidence>
<evidence type="ECO:0000256" key="5">
    <source>
        <dbReference type="ARBA" id="ARBA00022741"/>
    </source>
</evidence>
<keyword evidence="6 12" id="KW-0418">Kinase</keyword>
<evidence type="ECO:0000256" key="10">
    <source>
        <dbReference type="ARBA" id="ARBA00023264"/>
    </source>
</evidence>
<keyword evidence="13" id="KW-1185">Reference proteome</keyword>
<dbReference type="NCBIfam" id="TIGR00147">
    <property type="entry name" value="YegS/Rv2252/BmrU family lipid kinase"/>
    <property type="match status" value="1"/>
</dbReference>
<organism evidence="12 13">
    <name type="scientific">Thermoflavimicrobium dichotomicum</name>
    <dbReference type="NCBI Taxonomy" id="46223"/>
    <lineage>
        <taxon>Bacteria</taxon>
        <taxon>Bacillati</taxon>
        <taxon>Bacillota</taxon>
        <taxon>Bacilli</taxon>
        <taxon>Bacillales</taxon>
        <taxon>Thermoactinomycetaceae</taxon>
        <taxon>Thermoflavimicrobium</taxon>
    </lineage>
</organism>
<dbReference type="PANTHER" id="PTHR12358:SF54">
    <property type="entry name" value="SPHINGOSINE KINASE RELATED PROTEIN"/>
    <property type="match status" value="1"/>
</dbReference>
<accession>A0A1I3PLS8</accession>
<evidence type="ECO:0000259" key="11">
    <source>
        <dbReference type="PROSITE" id="PS50146"/>
    </source>
</evidence>
<sequence>MRLFIVNKRSGRGRGKKVWTKVRQILEIRKIPYQVEFTEYPGHATEIAREAVHSNIEAVVAVGGDGTLHEVGNGLVGTEIPLGYIPAGSGNDFARAENIPRDPEQALERILRHQVRLIDTADLGGKVLVGFTGIGFDAQIADLANKSSLKRFFRKFIYLVFLLRCLWTYRPTKVTISLDGKSYHYDGVWLIAINNTSFYGGGMKICPDAQNDDGWLDICCVKYCRPRTLLRVFPQVYKGTHINHPFVSIHRGKEITVQSERPLIIHVDGEIYGTTPLSVTIRPKSLRIL</sequence>
<dbReference type="Pfam" id="PF00781">
    <property type="entry name" value="DAGK_cat"/>
    <property type="match status" value="1"/>
</dbReference>
<dbReference type="InterPro" id="IPR001206">
    <property type="entry name" value="Diacylglycerol_kinase_cat_dom"/>
</dbReference>
<reference evidence="12 13" key="1">
    <citation type="submission" date="2016-10" db="EMBL/GenBank/DDBJ databases">
        <authorList>
            <person name="de Groot N.N."/>
        </authorList>
    </citation>
    <scope>NUCLEOTIDE SEQUENCE [LARGE SCALE GENOMIC DNA]</scope>
    <source>
        <strain evidence="12 13">DSM 44778</strain>
    </source>
</reference>
<dbReference type="GO" id="GO:0005524">
    <property type="term" value="F:ATP binding"/>
    <property type="evidence" value="ECO:0007669"/>
    <property type="project" value="UniProtKB-KW"/>
</dbReference>
<dbReference type="InterPro" id="IPR016064">
    <property type="entry name" value="NAD/diacylglycerol_kinase_sf"/>
</dbReference>
<evidence type="ECO:0000256" key="3">
    <source>
        <dbReference type="ARBA" id="ARBA00022516"/>
    </source>
</evidence>
<dbReference type="AlphaFoldDB" id="A0A1I3PLS8"/>
<comment type="cofactor">
    <cofactor evidence="1">
        <name>Mg(2+)</name>
        <dbReference type="ChEBI" id="CHEBI:18420"/>
    </cofactor>
</comment>
<dbReference type="RefSeq" id="WP_175482359.1">
    <property type="nucleotide sequence ID" value="NZ_FORR01000006.1"/>
</dbReference>
<dbReference type="InterPro" id="IPR005218">
    <property type="entry name" value="Diacylglycerol/lipid_kinase"/>
</dbReference>
<evidence type="ECO:0000256" key="1">
    <source>
        <dbReference type="ARBA" id="ARBA00001946"/>
    </source>
</evidence>
<dbReference type="EMBL" id="FORR01000006">
    <property type="protein sequence ID" value="SFJ22287.1"/>
    <property type="molecule type" value="Genomic_DNA"/>
</dbReference>
<evidence type="ECO:0000313" key="12">
    <source>
        <dbReference type="EMBL" id="SFJ22287.1"/>
    </source>
</evidence>
<dbReference type="GO" id="GO:0016301">
    <property type="term" value="F:kinase activity"/>
    <property type="evidence" value="ECO:0007669"/>
    <property type="project" value="UniProtKB-KW"/>
</dbReference>
<dbReference type="SUPFAM" id="SSF111331">
    <property type="entry name" value="NAD kinase/diacylglycerol kinase-like"/>
    <property type="match status" value="1"/>
</dbReference>
<dbReference type="InterPro" id="IPR045540">
    <property type="entry name" value="YegS/DAGK_C"/>
</dbReference>
<evidence type="ECO:0000256" key="8">
    <source>
        <dbReference type="ARBA" id="ARBA00023098"/>
    </source>
</evidence>
<dbReference type="GO" id="GO:0008654">
    <property type="term" value="P:phospholipid biosynthetic process"/>
    <property type="evidence" value="ECO:0007669"/>
    <property type="project" value="UniProtKB-KW"/>
</dbReference>
<feature type="domain" description="DAGKc" evidence="11">
    <location>
        <begin position="1"/>
        <end position="127"/>
    </location>
</feature>
<evidence type="ECO:0000256" key="4">
    <source>
        <dbReference type="ARBA" id="ARBA00022679"/>
    </source>
</evidence>
<name>A0A1I3PLS8_9BACL</name>
<keyword evidence="7" id="KW-0067">ATP-binding</keyword>
<dbReference type="STRING" id="46223.SAMN05421852_10619"/>
<dbReference type="Pfam" id="PF19279">
    <property type="entry name" value="YegS_C"/>
    <property type="match status" value="1"/>
</dbReference>
<dbReference type="Gene3D" id="2.60.200.40">
    <property type="match status" value="1"/>
</dbReference>
<keyword evidence="4" id="KW-0808">Transferase</keyword>
<evidence type="ECO:0000313" key="13">
    <source>
        <dbReference type="Proteomes" id="UP000199545"/>
    </source>
</evidence>
<keyword evidence="3" id="KW-0444">Lipid biosynthesis</keyword>
<keyword evidence="5" id="KW-0547">Nucleotide-binding</keyword>
<proteinExistence type="inferred from homology"/>
<dbReference type="PANTHER" id="PTHR12358">
    <property type="entry name" value="SPHINGOSINE KINASE"/>
    <property type="match status" value="1"/>
</dbReference>
<evidence type="ECO:0000256" key="7">
    <source>
        <dbReference type="ARBA" id="ARBA00022840"/>
    </source>
</evidence>
<dbReference type="Proteomes" id="UP000199545">
    <property type="component" value="Unassembled WGS sequence"/>
</dbReference>